<feature type="compositionally biased region" description="Basic residues" evidence="1">
    <location>
        <begin position="137"/>
        <end position="155"/>
    </location>
</feature>
<comment type="caution">
    <text evidence="2">The sequence shown here is derived from an EMBL/GenBank/DDBJ whole genome shotgun (WGS) entry which is preliminary data.</text>
</comment>
<dbReference type="AlphaFoldDB" id="A0AA88YQ71"/>
<gene>
    <name evidence="2" type="ORF">FSP39_009692</name>
</gene>
<evidence type="ECO:0000256" key="1">
    <source>
        <dbReference type="SAM" id="MobiDB-lite"/>
    </source>
</evidence>
<dbReference type="EMBL" id="VSWD01000003">
    <property type="protein sequence ID" value="KAK3105962.1"/>
    <property type="molecule type" value="Genomic_DNA"/>
</dbReference>
<organism evidence="2 3">
    <name type="scientific">Pinctada imbricata</name>
    <name type="common">Atlantic pearl-oyster</name>
    <name type="synonym">Pinctada martensii</name>
    <dbReference type="NCBI Taxonomy" id="66713"/>
    <lineage>
        <taxon>Eukaryota</taxon>
        <taxon>Metazoa</taxon>
        <taxon>Spiralia</taxon>
        <taxon>Lophotrochozoa</taxon>
        <taxon>Mollusca</taxon>
        <taxon>Bivalvia</taxon>
        <taxon>Autobranchia</taxon>
        <taxon>Pteriomorphia</taxon>
        <taxon>Pterioida</taxon>
        <taxon>Pterioidea</taxon>
        <taxon>Pteriidae</taxon>
        <taxon>Pinctada</taxon>
    </lineage>
</organism>
<evidence type="ECO:0000313" key="2">
    <source>
        <dbReference type="EMBL" id="KAK3105962.1"/>
    </source>
</evidence>
<feature type="region of interest" description="Disordered" evidence="1">
    <location>
        <begin position="137"/>
        <end position="162"/>
    </location>
</feature>
<protein>
    <submittedName>
        <fullName evidence="2">Uncharacterized protein</fullName>
    </submittedName>
</protein>
<reference evidence="2" key="1">
    <citation type="submission" date="2019-08" db="EMBL/GenBank/DDBJ databases">
        <title>The improved chromosome-level genome for the pearl oyster Pinctada fucata martensii using PacBio sequencing and Hi-C.</title>
        <authorList>
            <person name="Zheng Z."/>
        </authorList>
    </citation>
    <scope>NUCLEOTIDE SEQUENCE</scope>
    <source>
        <strain evidence="2">ZZ-2019</strain>
        <tissue evidence="2">Adductor muscle</tissue>
    </source>
</reference>
<evidence type="ECO:0000313" key="3">
    <source>
        <dbReference type="Proteomes" id="UP001186944"/>
    </source>
</evidence>
<accession>A0AA88YQ71</accession>
<keyword evidence="3" id="KW-1185">Reference proteome</keyword>
<dbReference type="Proteomes" id="UP001186944">
    <property type="component" value="Unassembled WGS sequence"/>
</dbReference>
<sequence>MARYLGVVFAVLIGVLTTTVLGLKFKKQEGYAYKPVIRSPVELDIQLTINDKTKVETALFLNEFVYVCEGVTNVRYQCLYSVDAVTNVRYQCLYSVDAVANVRYQCLYSVDAASKRKEGISNNTRWQHCINNTKTTKHLTQNHRADSHRKRRKRDREHQLTP</sequence>
<name>A0AA88YQ71_PINIB</name>
<proteinExistence type="predicted"/>